<feature type="region of interest" description="Disordered" evidence="2">
    <location>
        <begin position="213"/>
        <end position="258"/>
    </location>
</feature>
<accession>A0ABS6H8M7</accession>
<comment type="caution">
    <text evidence="3">The sequence shown here is derived from an EMBL/GenBank/DDBJ whole genome shotgun (WGS) entry which is preliminary data.</text>
</comment>
<keyword evidence="4" id="KW-1185">Reference proteome</keyword>
<feature type="compositionally biased region" description="Basic and acidic residues" evidence="2">
    <location>
        <begin position="226"/>
        <end position="241"/>
    </location>
</feature>
<protein>
    <submittedName>
        <fullName evidence="3">Uncharacterized protein</fullName>
    </submittedName>
</protein>
<feature type="coiled-coil region" evidence="1">
    <location>
        <begin position="50"/>
        <end position="100"/>
    </location>
</feature>
<dbReference type="EMBL" id="JAERQM010000004">
    <property type="protein sequence ID" value="MBU8545044.1"/>
    <property type="molecule type" value="Genomic_DNA"/>
</dbReference>
<organism evidence="3 4">
    <name type="scientific">Falsiroseomonas oleicola</name>
    <dbReference type="NCBI Taxonomy" id="2801474"/>
    <lineage>
        <taxon>Bacteria</taxon>
        <taxon>Pseudomonadati</taxon>
        <taxon>Pseudomonadota</taxon>
        <taxon>Alphaproteobacteria</taxon>
        <taxon>Acetobacterales</taxon>
        <taxon>Roseomonadaceae</taxon>
        <taxon>Falsiroseomonas</taxon>
    </lineage>
</organism>
<evidence type="ECO:0000256" key="1">
    <source>
        <dbReference type="SAM" id="Coils"/>
    </source>
</evidence>
<sequence>MTDTVPTIATAATTAAEEDAEIVAFIAKHRERAAELRDRLTAEPINALGRRKLRADIAEAEAAIEDGEEARAALRPRLDAERAEAAYQRARDVHEAALRDVEAIAAQAQRIGEVAQWLAGAIATTAANIERVAHVANLPHEMILPGAQRFAEHIVGRLVHAGVLEVDLPWHLQAQAGEYVPGIGRTEARTTEQLLATDMGDAVQTLALAVKAHAPRSPMQHANAMAEREARRQREADELRKPLPKLPAPPPVEFRSAR</sequence>
<keyword evidence="1" id="KW-0175">Coiled coil</keyword>
<name>A0ABS6H8M7_9PROT</name>
<evidence type="ECO:0000313" key="3">
    <source>
        <dbReference type="EMBL" id="MBU8545044.1"/>
    </source>
</evidence>
<gene>
    <name evidence="3" type="ORF">JJQ90_15095</name>
</gene>
<dbReference type="RefSeq" id="WP_216876786.1">
    <property type="nucleotide sequence ID" value="NZ_JAERQM010000004.1"/>
</dbReference>
<evidence type="ECO:0000256" key="2">
    <source>
        <dbReference type="SAM" id="MobiDB-lite"/>
    </source>
</evidence>
<proteinExistence type="predicted"/>
<reference evidence="3 4" key="1">
    <citation type="submission" date="2021-01" db="EMBL/GenBank/DDBJ databases">
        <title>Roseomonas sp. nov, a bacterium isolated from an oil production mixture in Yumen Oilfield.</title>
        <authorList>
            <person name="Wu D."/>
        </authorList>
    </citation>
    <scope>NUCLEOTIDE SEQUENCE [LARGE SCALE GENOMIC DNA]</scope>
    <source>
        <strain evidence="3 4">ROY-5-3</strain>
    </source>
</reference>
<dbReference type="Proteomes" id="UP000689967">
    <property type="component" value="Unassembled WGS sequence"/>
</dbReference>
<evidence type="ECO:0000313" key="4">
    <source>
        <dbReference type="Proteomes" id="UP000689967"/>
    </source>
</evidence>